<reference evidence="2" key="1">
    <citation type="submission" date="2019-03" db="EMBL/GenBank/DDBJ databases">
        <title>Lake Tanganyika Metagenome-Assembled Genomes (MAGs).</title>
        <authorList>
            <person name="Tran P."/>
        </authorList>
    </citation>
    <scope>NUCLEOTIDE SEQUENCE</scope>
    <source>
        <strain evidence="2">M_DeepCast_50m_m2_156</strain>
    </source>
</reference>
<evidence type="ECO:0000313" key="3">
    <source>
        <dbReference type="Proteomes" id="UP000774699"/>
    </source>
</evidence>
<keyword evidence="1" id="KW-0812">Transmembrane</keyword>
<protein>
    <submittedName>
        <fullName evidence="2">Uncharacterized protein</fullName>
    </submittedName>
</protein>
<comment type="caution">
    <text evidence="2">The sequence shown here is derived from an EMBL/GenBank/DDBJ whole genome shotgun (WGS) entry which is preliminary data.</text>
</comment>
<gene>
    <name evidence="2" type="ORF">FJY86_04345</name>
</gene>
<feature type="transmembrane region" description="Helical" evidence="1">
    <location>
        <begin position="6"/>
        <end position="27"/>
    </location>
</feature>
<keyword evidence="1" id="KW-1133">Transmembrane helix</keyword>
<name>A0A8T4CC78_9ARCH</name>
<organism evidence="2 3">
    <name type="scientific">Candidatus Iainarchaeum sp</name>
    <dbReference type="NCBI Taxonomy" id="3101447"/>
    <lineage>
        <taxon>Archaea</taxon>
        <taxon>Candidatus Iainarchaeota</taxon>
        <taxon>Candidatus Iainarchaeia</taxon>
        <taxon>Candidatus Iainarchaeales</taxon>
        <taxon>Candidatus Iainarchaeaceae</taxon>
        <taxon>Candidatus Iainarchaeum</taxon>
    </lineage>
</organism>
<keyword evidence="1" id="KW-0472">Membrane</keyword>
<dbReference type="EMBL" id="VGJJ01000042">
    <property type="protein sequence ID" value="MBM3282538.1"/>
    <property type="molecule type" value="Genomic_DNA"/>
</dbReference>
<dbReference type="Proteomes" id="UP000774699">
    <property type="component" value="Unassembled WGS sequence"/>
</dbReference>
<evidence type="ECO:0000256" key="1">
    <source>
        <dbReference type="SAM" id="Phobius"/>
    </source>
</evidence>
<evidence type="ECO:0000313" key="2">
    <source>
        <dbReference type="EMBL" id="MBM3282538.1"/>
    </source>
</evidence>
<accession>A0A8T4CC78</accession>
<sequence length="112" mass="12265">MTMRGFVFTVDMLYGALVVVLLFSILINTQSSSYTLQVALLQIQAKDRVMEWFYSTPDAYAVYPPGLSGLCDAAGDKLCSCDTAFRPMVTTAELNPSLPGSWVRQTICVVSP</sequence>
<proteinExistence type="predicted"/>
<dbReference type="AlphaFoldDB" id="A0A8T4CC78"/>